<protein>
    <recommendedName>
        <fullName evidence="3">DUF3231 family protein</fullName>
    </recommendedName>
</protein>
<gene>
    <name evidence="1" type="ORF">BC6307_07700</name>
</gene>
<proteinExistence type="predicted"/>
<evidence type="ECO:0000313" key="1">
    <source>
        <dbReference type="EMBL" id="AST91169.1"/>
    </source>
</evidence>
<sequence>MSMEKPNLTLAEMGKLWVTYMGNTMGKCILSYYRRHIEDPDIQSVLEYAWTITNNYIKEITHIFNEENFPIPVGFTEEDVNLDAPRLFKDEFYLYYLQYTGKVGMSIYSSAISVVTRKDINEFYVRCLQETVKLLTMTKEILTAKGLLMNAPGTPMPEEVQFVKNKSFSSGGFLGKKRAPHALEVAHIFDNLNNDVTSKALIIGFYQGTQDKKVKEFLERGKNINKKHIELLTNILNDSDLPAPTLIDHLVTDSTTKVFSDKIMLAHKIDMFSMKIRSYGKGSSLNGRTDIGAIYARCIADVSLYIKSGADIMIQNDWMEQPPMAPNREDLDLG</sequence>
<dbReference type="Gene3D" id="1.20.1260.10">
    <property type="match status" value="2"/>
</dbReference>
<dbReference type="Pfam" id="PF11553">
    <property type="entry name" value="DUF3231"/>
    <property type="match status" value="2"/>
</dbReference>
<dbReference type="AlphaFoldDB" id="A0A223KNZ6"/>
<dbReference type="InterPro" id="IPR012347">
    <property type="entry name" value="Ferritin-like"/>
</dbReference>
<dbReference type="Proteomes" id="UP000215224">
    <property type="component" value="Chromosome"/>
</dbReference>
<name>A0A223KNZ6_9BACI</name>
<dbReference type="InterPro" id="IPR021617">
    <property type="entry name" value="DUF3231"/>
</dbReference>
<dbReference type="EMBL" id="CP018866">
    <property type="protein sequence ID" value="AST91169.1"/>
    <property type="molecule type" value="Genomic_DNA"/>
</dbReference>
<dbReference type="STRING" id="1314751.GCA_001591425_00504"/>
<accession>A0A223KNZ6</accession>
<keyword evidence="2" id="KW-1185">Reference proteome</keyword>
<evidence type="ECO:0000313" key="2">
    <source>
        <dbReference type="Proteomes" id="UP000215224"/>
    </source>
</evidence>
<organism evidence="1 2">
    <name type="scientific">Sutcliffiella cohnii</name>
    <dbReference type="NCBI Taxonomy" id="33932"/>
    <lineage>
        <taxon>Bacteria</taxon>
        <taxon>Bacillati</taxon>
        <taxon>Bacillota</taxon>
        <taxon>Bacilli</taxon>
        <taxon>Bacillales</taxon>
        <taxon>Bacillaceae</taxon>
        <taxon>Sutcliffiella</taxon>
    </lineage>
</organism>
<dbReference type="KEGG" id="bcoh:BC6307_07700"/>
<evidence type="ECO:0008006" key="3">
    <source>
        <dbReference type="Google" id="ProtNLM"/>
    </source>
</evidence>
<dbReference type="RefSeq" id="WP_066411649.1">
    <property type="nucleotide sequence ID" value="NZ_CP018866.1"/>
</dbReference>
<reference evidence="1 2" key="1">
    <citation type="submission" date="2016-12" db="EMBL/GenBank/DDBJ databases">
        <title>The whole genome sequencing and assembly of Bacillus cohnii DSM 6307T strain.</title>
        <authorList>
            <person name="Lee Y.-J."/>
            <person name="Yi H."/>
            <person name="Bahn Y.-S."/>
            <person name="Kim J.F."/>
            <person name="Lee D.-W."/>
        </authorList>
    </citation>
    <scope>NUCLEOTIDE SEQUENCE [LARGE SCALE GENOMIC DNA]</scope>
    <source>
        <strain evidence="1 2">DSM 6307</strain>
    </source>
</reference>